<dbReference type="PROSITE" id="PS51257">
    <property type="entry name" value="PROKAR_LIPOPROTEIN"/>
    <property type="match status" value="1"/>
</dbReference>
<dbReference type="EMBL" id="JAGFBF010000005">
    <property type="protein sequence ID" value="MBO2990523.1"/>
    <property type="molecule type" value="Genomic_DNA"/>
</dbReference>
<organism evidence="5 6">
    <name type="scientific">Leucobacter tardus</name>
    <dbReference type="NCBI Taxonomy" id="501483"/>
    <lineage>
        <taxon>Bacteria</taxon>
        <taxon>Bacillati</taxon>
        <taxon>Actinomycetota</taxon>
        <taxon>Actinomycetes</taxon>
        <taxon>Micrococcales</taxon>
        <taxon>Microbacteriaceae</taxon>
        <taxon>Leucobacter</taxon>
    </lineage>
</organism>
<evidence type="ECO:0000313" key="5">
    <source>
        <dbReference type="EMBL" id="MBO2990523.1"/>
    </source>
</evidence>
<dbReference type="GO" id="GO:0030246">
    <property type="term" value="F:carbohydrate binding"/>
    <property type="evidence" value="ECO:0007669"/>
    <property type="project" value="TreeGrafter"/>
</dbReference>
<dbReference type="PANTHER" id="PTHR30036">
    <property type="entry name" value="D-XYLOSE-BINDING PERIPLASMIC PROTEIN"/>
    <property type="match status" value="1"/>
</dbReference>
<feature type="signal peptide" evidence="3">
    <location>
        <begin position="1"/>
        <end position="30"/>
    </location>
</feature>
<evidence type="ECO:0000259" key="4">
    <source>
        <dbReference type="Pfam" id="PF13407"/>
    </source>
</evidence>
<accession>A0A939TNG7</accession>
<dbReference type="SUPFAM" id="SSF53822">
    <property type="entry name" value="Periplasmic binding protein-like I"/>
    <property type="match status" value="1"/>
</dbReference>
<gene>
    <name evidence="5" type="ORF">J4H85_11015</name>
</gene>
<dbReference type="PANTHER" id="PTHR30036:SF1">
    <property type="entry name" value="D-XYLOSE-BINDING PERIPLASMIC PROTEIN"/>
    <property type="match status" value="1"/>
</dbReference>
<dbReference type="InterPro" id="IPR025997">
    <property type="entry name" value="SBP_2_dom"/>
</dbReference>
<dbReference type="Proteomes" id="UP000668403">
    <property type="component" value="Unassembled WGS sequence"/>
</dbReference>
<reference evidence="5" key="1">
    <citation type="submission" date="2021-03" db="EMBL/GenBank/DDBJ databases">
        <title>Leucobacter chromiisoli sp. nov., isolated from chromium-containing soil of chemical plant.</title>
        <authorList>
            <person name="Xu Z."/>
        </authorList>
    </citation>
    <scope>NUCLEOTIDE SEQUENCE</scope>
    <source>
        <strain evidence="5">K 70/01</strain>
    </source>
</reference>
<dbReference type="GO" id="GO:0030288">
    <property type="term" value="C:outer membrane-bounded periplasmic space"/>
    <property type="evidence" value="ECO:0007669"/>
    <property type="project" value="TreeGrafter"/>
</dbReference>
<feature type="chain" id="PRO_5036936214" evidence="3">
    <location>
        <begin position="31"/>
        <end position="359"/>
    </location>
</feature>
<feature type="domain" description="Periplasmic binding protein" evidence="4">
    <location>
        <begin position="47"/>
        <end position="303"/>
    </location>
</feature>
<dbReference type="Gene3D" id="3.40.50.2300">
    <property type="match status" value="2"/>
</dbReference>
<name>A0A939TNG7_9MICO</name>
<sequence length="359" mass="37932">MGRKPVNRISRTAALGLVTLISAAGLTACAANSADDASGDGEGGKTIALLLPETKTTRYEAFDKPLFEAKVKELCDDCTVNYLNADQDASKQQQQAQSAITDGASVLVLDPVDGKSAEGIVKSSQSSDVPVVAYDRFITGADYYISFNNERVGELQGEALVDATGDSGDILMLNGAPTDPNAAQFKQGAHNVIDESKLTVVAEYDNPDWSPDNAQQFTSSQLNNIDPDDLAGVYAANDGQAGGVFAALKAAGVSEYPPITGQDAELAGIQRIIAGEQYMTVYKPIKTEAEQAAQLAVDLLNGETPSDTTDFQDVPSYILDPIAVMQDNVKDTVVKDEFYTVDQICTDQYADACASAGLS</sequence>
<comment type="caution">
    <text evidence="5">The sequence shown here is derived from an EMBL/GenBank/DDBJ whole genome shotgun (WGS) entry which is preliminary data.</text>
</comment>
<evidence type="ECO:0000256" key="3">
    <source>
        <dbReference type="SAM" id="SignalP"/>
    </source>
</evidence>
<dbReference type="AlphaFoldDB" id="A0A939TNG7"/>
<evidence type="ECO:0000256" key="2">
    <source>
        <dbReference type="ARBA" id="ARBA00022729"/>
    </source>
</evidence>
<protein>
    <submittedName>
        <fullName evidence="5">Substrate-binding domain-containing protein</fullName>
    </submittedName>
</protein>
<evidence type="ECO:0000256" key="1">
    <source>
        <dbReference type="ARBA" id="ARBA00004196"/>
    </source>
</evidence>
<dbReference type="InterPro" id="IPR050555">
    <property type="entry name" value="Bact_Solute-Bind_Prot2"/>
</dbReference>
<dbReference type="InterPro" id="IPR028082">
    <property type="entry name" value="Peripla_BP_I"/>
</dbReference>
<comment type="subcellular location">
    <subcellularLocation>
        <location evidence="1">Cell envelope</location>
    </subcellularLocation>
</comment>
<evidence type="ECO:0000313" key="6">
    <source>
        <dbReference type="Proteomes" id="UP000668403"/>
    </source>
</evidence>
<keyword evidence="2 3" id="KW-0732">Signal</keyword>
<proteinExistence type="predicted"/>
<dbReference type="Pfam" id="PF13407">
    <property type="entry name" value="Peripla_BP_4"/>
    <property type="match status" value="1"/>
</dbReference>
<keyword evidence="6" id="KW-1185">Reference proteome</keyword>